<reference evidence="2 3" key="1">
    <citation type="submission" date="2017-09" db="EMBL/GenBank/DDBJ databases">
        <title>Genome sequencing of Besnoitia besnoiti strain Bb-Ger1.</title>
        <authorList>
            <person name="Schares G."/>
            <person name="Venepally P."/>
            <person name="Lorenzi H.A."/>
        </authorList>
    </citation>
    <scope>NUCLEOTIDE SEQUENCE [LARGE SCALE GENOMIC DNA]</scope>
    <source>
        <strain evidence="2 3">Bb-Ger1</strain>
    </source>
</reference>
<evidence type="ECO:0000313" key="2">
    <source>
        <dbReference type="EMBL" id="PFH34872.1"/>
    </source>
</evidence>
<dbReference type="KEGG" id="bbes:BESB_069050"/>
<dbReference type="EMBL" id="NWUJ01000006">
    <property type="protein sequence ID" value="PFH34872.1"/>
    <property type="molecule type" value="Genomic_DNA"/>
</dbReference>
<evidence type="ECO:0000313" key="3">
    <source>
        <dbReference type="Proteomes" id="UP000224006"/>
    </source>
</evidence>
<dbReference type="Proteomes" id="UP000224006">
    <property type="component" value="Chromosome VI"/>
</dbReference>
<feature type="compositionally biased region" description="Basic residues" evidence="1">
    <location>
        <begin position="94"/>
        <end position="106"/>
    </location>
</feature>
<dbReference type="VEuPathDB" id="ToxoDB:BESB_069050"/>
<evidence type="ECO:0000256" key="1">
    <source>
        <dbReference type="SAM" id="MobiDB-lite"/>
    </source>
</evidence>
<feature type="region of interest" description="Disordered" evidence="1">
    <location>
        <begin position="363"/>
        <end position="402"/>
    </location>
</feature>
<feature type="compositionally biased region" description="Basic and acidic residues" evidence="1">
    <location>
        <begin position="423"/>
        <end position="432"/>
    </location>
</feature>
<feature type="compositionally biased region" description="Basic and acidic residues" evidence="1">
    <location>
        <begin position="366"/>
        <end position="377"/>
    </location>
</feature>
<dbReference type="AlphaFoldDB" id="A0A2A9MHJ2"/>
<feature type="region of interest" description="Disordered" evidence="1">
    <location>
        <begin position="1"/>
        <end position="111"/>
    </location>
</feature>
<feature type="compositionally biased region" description="Polar residues" evidence="1">
    <location>
        <begin position="380"/>
        <end position="402"/>
    </location>
</feature>
<organism evidence="2 3">
    <name type="scientific">Besnoitia besnoiti</name>
    <name type="common">Apicomplexan protozoan</name>
    <dbReference type="NCBI Taxonomy" id="94643"/>
    <lineage>
        <taxon>Eukaryota</taxon>
        <taxon>Sar</taxon>
        <taxon>Alveolata</taxon>
        <taxon>Apicomplexa</taxon>
        <taxon>Conoidasida</taxon>
        <taxon>Coccidia</taxon>
        <taxon>Eucoccidiorida</taxon>
        <taxon>Eimeriorina</taxon>
        <taxon>Sarcocystidae</taxon>
        <taxon>Besnoitia</taxon>
    </lineage>
</organism>
<feature type="compositionally biased region" description="Low complexity" evidence="1">
    <location>
        <begin position="11"/>
        <end position="22"/>
    </location>
</feature>
<dbReference type="GeneID" id="40311831"/>
<comment type="caution">
    <text evidence="2">The sequence shown here is derived from an EMBL/GenBank/DDBJ whole genome shotgun (WGS) entry which is preliminary data.</text>
</comment>
<name>A0A2A9MHJ2_BESBE</name>
<gene>
    <name evidence="2" type="ORF">BESB_069050</name>
</gene>
<feature type="compositionally biased region" description="Polar residues" evidence="1">
    <location>
        <begin position="67"/>
        <end position="81"/>
    </location>
</feature>
<dbReference type="OrthoDB" id="10682425at2759"/>
<feature type="compositionally biased region" description="Basic and acidic residues" evidence="1">
    <location>
        <begin position="82"/>
        <end position="93"/>
    </location>
</feature>
<accession>A0A2A9MHJ2</accession>
<proteinExistence type="predicted"/>
<feature type="region of interest" description="Disordered" evidence="1">
    <location>
        <begin position="422"/>
        <end position="461"/>
    </location>
</feature>
<sequence>MDKTTAVEQSPGRPLGALLPGGRADGTASMTEVGAGHFSGDVDEGAGDSDNRSAGPASRDAERFGQNAASSTSTKNSGSLKHTSEMATPDKKASWKRQPHQLKRTSRSMEGVSIIKEWDSADASARVGSADYGETSIRKLQPQRSLPTPGLLFANVPLPEGTRERDRDSPSVGAGEGAQLTSEEERDPAENRSGGTTSMAERTHKGQSSTEAGTPKTFQAGRKREASGSEEAREARTGSAGLPPENKSSHSGTEIEAGRMGRWGSDGETVFVSDDPRITYRRTVDPQIIRRHTIGSRPPFARNEVSTLSNEDSPAGADTANVDDSSGGGEVSSGTMTMWPTMQPFHDLASAMYDAVFGGTSAEIQSAERERSDRPHSEQAILNTDSAVVSQESTPRGSSNDRNAFAWLADALDDAYDGQLAEMTEKELESTHSPKVNAPKLPTIADPGSSSADGDLPERVG</sequence>
<feature type="region of interest" description="Disordered" evidence="1">
    <location>
        <begin position="130"/>
        <end position="275"/>
    </location>
</feature>
<feature type="compositionally biased region" description="Basic and acidic residues" evidence="1">
    <location>
        <begin position="222"/>
        <end position="236"/>
    </location>
</feature>
<dbReference type="RefSeq" id="XP_029218881.1">
    <property type="nucleotide sequence ID" value="XM_029365298.1"/>
</dbReference>
<feature type="compositionally biased region" description="Polar residues" evidence="1">
    <location>
        <begin position="193"/>
        <end position="212"/>
    </location>
</feature>
<protein>
    <submittedName>
        <fullName evidence="2">Uncharacterized protein</fullName>
    </submittedName>
</protein>
<feature type="region of interest" description="Disordered" evidence="1">
    <location>
        <begin position="289"/>
        <end position="339"/>
    </location>
</feature>
<keyword evidence="3" id="KW-1185">Reference proteome</keyword>